<reference evidence="2 3" key="1">
    <citation type="submission" date="2018-03" db="EMBL/GenBank/DDBJ databases">
        <title>Genome sequence of the symbiotic type strain Mesorhizobium helmanticense CSLC115NT isolated from Lotus corniculatus nodules.</title>
        <authorList>
            <person name="Sannazzaro A.I."/>
            <person name="Torres Tejerizo G.A."/>
            <person name="Dip D."/>
            <person name="Caballero M."/>
            <person name="Pistorio M."/>
            <person name="Estrella M.J."/>
        </authorList>
    </citation>
    <scope>NUCLEOTIDE SEQUENCE [LARGE SCALE GENOMIC DNA]</scope>
    <source>
        <strain evidence="2 3">CSLC115N</strain>
    </source>
</reference>
<proteinExistence type="predicted"/>
<gene>
    <name evidence="2" type="ORF">C9427_32905</name>
</gene>
<dbReference type="Proteomes" id="UP000240259">
    <property type="component" value="Unassembled WGS sequence"/>
</dbReference>
<keyword evidence="3" id="KW-1185">Reference proteome</keyword>
<evidence type="ECO:0000313" key="3">
    <source>
        <dbReference type="Proteomes" id="UP000240259"/>
    </source>
</evidence>
<accession>A0A2T4IKR9</accession>
<dbReference type="InterPro" id="IPR025873">
    <property type="entry name" value="Metal-bd_dom_prd"/>
</dbReference>
<dbReference type="Pfam" id="PF14455">
    <property type="entry name" value="Metal_CEHH"/>
    <property type="match status" value="1"/>
</dbReference>
<dbReference type="OrthoDB" id="9804396at2"/>
<organism evidence="2 3">
    <name type="scientific">Mesorhizobium helmanticense</name>
    <dbReference type="NCBI Taxonomy" id="1776423"/>
    <lineage>
        <taxon>Bacteria</taxon>
        <taxon>Pseudomonadati</taxon>
        <taxon>Pseudomonadota</taxon>
        <taxon>Alphaproteobacteria</taxon>
        <taxon>Hyphomicrobiales</taxon>
        <taxon>Phyllobacteriaceae</taxon>
        <taxon>Mesorhizobium</taxon>
    </lineage>
</organism>
<evidence type="ECO:0000259" key="1">
    <source>
        <dbReference type="Pfam" id="PF14455"/>
    </source>
</evidence>
<protein>
    <recommendedName>
        <fullName evidence="1">Metal binding domain-containing protein</fullName>
    </recommendedName>
</protein>
<feature type="domain" description="Metal binding" evidence="1">
    <location>
        <begin position="95"/>
        <end position="136"/>
    </location>
</feature>
<dbReference type="AlphaFoldDB" id="A0A2T4IKR9"/>
<comment type="caution">
    <text evidence="2">The sequence shown here is derived from an EMBL/GenBank/DDBJ whole genome shotgun (WGS) entry which is preliminary data.</text>
</comment>
<dbReference type="EMBL" id="PZJX01000081">
    <property type="protein sequence ID" value="PTE06238.1"/>
    <property type="molecule type" value="Genomic_DNA"/>
</dbReference>
<dbReference type="RefSeq" id="WP_107653117.1">
    <property type="nucleotide sequence ID" value="NZ_PZJX01000081.1"/>
</dbReference>
<name>A0A2T4IKR9_9HYPH</name>
<sequence length="145" mass="16285">MLEALSRAAFDRDIGRIDPRSAQMYRWSILESSFPILDVLFDHTTAAPLRLRLNCTEWDELPPAIELLDSTGRHLNTAPPNGGGVFNGGPHPNTGRPFVCMRGAREYHVHSSHTTDLWDNYRGMSGMDLGGIVLQLWRAWKRSVG</sequence>
<evidence type="ECO:0000313" key="2">
    <source>
        <dbReference type="EMBL" id="PTE06238.1"/>
    </source>
</evidence>